<dbReference type="AlphaFoldDB" id="A0A3S4J7Z8"/>
<dbReference type="GO" id="GO:0016740">
    <property type="term" value="F:transferase activity"/>
    <property type="evidence" value="ECO:0007669"/>
    <property type="project" value="UniProtKB-KW"/>
</dbReference>
<dbReference type="EC" id="2.7.1.-" evidence="2"/>
<dbReference type="InterPro" id="IPR016152">
    <property type="entry name" value="PTrfase/Anion_transptr"/>
</dbReference>
<name>A0A3S4J7Z8_SALET</name>
<evidence type="ECO:0000313" key="3">
    <source>
        <dbReference type="Proteomes" id="UP000277214"/>
    </source>
</evidence>
<protein>
    <submittedName>
        <fullName evidence="2">Sugar phosphotransferase</fullName>
        <ecNumber evidence="2">2.7.1.-</ecNumber>
        <ecNumber evidence="2">2.7.1.69</ecNumber>
    </submittedName>
</protein>
<dbReference type="Proteomes" id="UP000277214">
    <property type="component" value="Chromosome 1"/>
</dbReference>
<gene>
    <name evidence="2" type="primary">sgaA_1</name>
    <name evidence="2" type="ORF">NCTC8272_03682</name>
</gene>
<keyword evidence="2" id="KW-0808">Transferase</keyword>
<accession>A0A3S4J7Z8</accession>
<organism evidence="2 3">
    <name type="scientific">Salmonella enterica I</name>
    <dbReference type="NCBI Taxonomy" id="59201"/>
    <lineage>
        <taxon>Bacteria</taxon>
        <taxon>Pseudomonadati</taxon>
        <taxon>Pseudomonadota</taxon>
        <taxon>Gammaproteobacteria</taxon>
        <taxon>Enterobacterales</taxon>
        <taxon>Enterobacteriaceae</taxon>
        <taxon>Salmonella</taxon>
    </lineage>
</organism>
<dbReference type="InterPro" id="IPR002178">
    <property type="entry name" value="PTS_EIIA_type-2_dom"/>
</dbReference>
<proteinExistence type="predicted"/>
<reference evidence="2 3" key="1">
    <citation type="submission" date="2018-12" db="EMBL/GenBank/DDBJ databases">
        <authorList>
            <consortium name="Pathogen Informatics"/>
        </authorList>
    </citation>
    <scope>NUCLEOTIDE SEQUENCE [LARGE SCALE GENOMIC DNA]</scope>
    <source>
        <strain evidence="2 3">NCTC8272</strain>
    </source>
</reference>
<evidence type="ECO:0000259" key="1">
    <source>
        <dbReference type="PROSITE" id="PS51094"/>
    </source>
</evidence>
<dbReference type="PROSITE" id="PS51094">
    <property type="entry name" value="PTS_EIIA_TYPE_2"/>
    <property type="match status" value="1"/>
</dbReference>
<sequence length="56" mass="6248">MDILITMAAVDANTHQEVGIMQIVNLFEDEANFDRLRACRTAQEVLDLIDRTNAAA</sequence>
<evidence type="ECO:0000313" key="2">
    <source>
        <dbReference type="EMBL" id="VEA41043.1"/>
    </source>
</evidence>
<feature type="domain" description="PTS EIIA type-2" evidence="1">
    <location>
        <begin position="1"/>
        <end position="52"/>
    </location>
</feature>
<dbReference type="Gene3D" id="3.40.930.10">
    <property type="entry name" value="Mannitol-specific EII, Chain A"/>
    <property type="match status" value="1"/>
</dbReference>
<dbReference type="SUPFAM" id="SSF55804">
    <property type="entry name" value="Phoshotransferase/anion transport protein"/>
    <property type="match status" value="1"/>
</dbReference>
<dbReference type="EC" id="2.7.1.69" evidence="2"/>
<dbReference type="EMBL" id="LR134149">
    <property type="protein sequence ID" value="VEA41043.1"/>
    <property type="molecule type" value="Genomic_DNA"/>
</dbReference>